<sequence length="155" mass="17848">MSNSHLADHPRGHTYRGIGASGNAHVHLGDQMNINARRPEEIILASLRFRGMEHYRRRPLETYPGTYRWMLDDSTSNDTYDPCAKQKFGFENAARWQHGNNFRKWLTSSDGTFWITGKPGAGKSCLMKYLFEHQRTKELLQTWAGENVVLAGFLF</sequence>
<reference evidence="3" key="2">
    <citation type="journal article" date="2022" name="Microb. Genom.">
        <title>A chromosome-scale genome assembly of the tomato pathogen Cladosporium fulvum reveals a compartmentalized genome architecture and the presence of a dispensable chromosome.</title>
        <authorList>
            <person name="Zaccaron A.Z."/>
            <person name="Chen L.H."/>
            <person name="Samaras A."/>
            <person name="Stergiopoulos I."/>
        </authorList>
    </citation>
    <scope>NUCLEOTIDE SEQUENCE</scope>
    <source>
        <strain evidence="3">Race5_Kim</strain>
    </source>
</reference>
<dbReference type="AlphaFoldDB" id="A0A9Q8LF35"/>
<evidence type="ECO:0000256" key="1">
    <source>
        <dbReference type="ARBA" id="ARBA00022737"/>
    </source>
</evidence>
<keyword evidence="4" id="KW-1185">Reference proteome</keyword>
<proteinExistence type="predicted"/>
<dbReference type="GeneID" id="71983813"/>
<feature type="domain" description="Nephrocystin 3-like N-terminal" evidence="2">
    <location>
        <begin position="100"/>
        <end position="137"/>
    </location>
</feature>
<dbReference type="EMBL" id="CP090166">
    <property type="protein sequence ID" value="UJO16256.1"/>
    <property type="molecule type" value="Genomic_DNA"/>
</dbReference>
<evidence type="ECO:0000313" key="3">
    <source>
        <dbReference type="EMBL" id="UJO16256.1"/>
    </source>
</evidence>
<protein>
    <recommendedName>
        <fullName evidence="2">Nephrocystin 3-like N-terminal domain-containing protein</fullName>
    </recommendedName>
</protein>
<dbReference type="OrthoDB" id="443402at2759"/>
<dbReference type="PANTHER" id="PTHR10039:SF5">
    <property type="entry name" value="NACHT DOMAIN-CONTAINING PROTEIN"/>
    <property type="match status" value="1"/>
</dbReference>
<gene>
    <name evidence="3" type="ORF">CLAFUR5_03935</name>
</gene>
<organism evidence="3 4">
    <name type="scientific">Passalora fulva</name>
    <name type="common">Tomato leaf mold</name>
    <name type="synonym">Cladosporium fulvum</name>
    <dbReference type="NCBI Taxonomy" id="5499"/>
    <lineage>
        <taxon>Eukaryota</taxon>
        <taxon>Fungi</taxon>
        <taxon>Dikarya</taxon>
        <taxon>Ascomycota</taxon>
        <taxon>Pezizomycotina</taxon>
        <taxon>Dothideomycetes</taxon>
        <taxon>Dothideomycetidae</taxon>
        <taxon>Mycosphaerellales</taxon>
        <taxon>Mycosphaerellaceae</taxon>
        <taxon>Fulvia</taxon>
    </lineage>
</organism>
<dbReference type="Pfam" id="PF24883">
    <property type="entry name" value="NPHP3_N"/>
    <property type="match status" value="1"/>
</dbReference>
<dbReference type="RefSeq" id="XP_047760622.1">
    <property type="nucleotide sequence ID" value="XM_047903083.1"/>
</dbReference>
<dbReference type="Proteomes" id="UP000756132">
    <property type="component" value="Chromosome 4"/>
</dbReference>
<dbReference type="InterPro" id="IPR056884">
    <property type="entry name" value="NPHP3-like_N"/>
</dbReference>
<evidence type="ECO:0000313" key="4">
    <source>
        <dbReference type="Proteomes" id="UP000756132"/>
    </source>
</evidence>
<name>A0A9Q8LF35_PASFU</name>
<accession>A0A9Q8LF35</accession>
<evidence type="ECO:0000259" key="2">
    <source>
        <dbReference type="Pfam" id="PF24883"/>
    </source>
</evidence>
<keyword evidence="1" id="KW-0677">Repeat</keyword>
<dbReference type="KEGG" id="ffu:CLAFUR5_03935"/>
<reference evidence="3" key="1">
    <citation type="submission" date="2021-12" db="EMBL/GenBank/DDBJ databases">
        <authorList>
            <person name="Zaccaron A."/>
            <person name="Stergiopoulos I."/>
        </authorList>
    </citation>
    <scope>NUCLEOTIDE SEQUENCE</scope>
    <source>
        <strain evidence="3">Race5_Kim</strain>
    </source>
</reference>
<dbReference type="PANTHER" id="PTHR10039">
    <property type="entry name" value="AMELOGENIN"/>
    <property type="match status" value="1"/>
</dbReference>